<feature type="region of interest" description="Disordered" evidence="1">
    <location>
        <begin position="318"/>
        <end position="399"/>
    </location>
</feature>
<evidence type="ECO:0000313" key="3">
    <source>
        <dbReference type="Proteomes" id="UP000494165"/>
    </source>
</evidence>
<accession>A0A8S1D2T9</accession>
<protein>
    <recommendedName>
        <fullName evidence="4">DUF4806 domain-containing protein</fullName>
    </recommendedName>
</protein>
<feature type="compositionally biased region" description="Acidic residues" evidence="1">
    <location>
        <begin position="125"/>
        <end position="135"/>
    </location>
</feature>
<sequence length="487" mass="54446">MPDCKPLEYKKLLLRHSDPKSARRKWEVHEYTQILGTKDSYNSAVKLIDDSEYATTEVDDERLHGEETLNQRPMRKTSKSSKYRDFITDEKNLESSGSEAVQKKKPRRAILESSDSNNDSKDEDLGADDLDEIPQDESIPQLSFTTRSTKTVKITHQILKTPTKVLIPKVSSHLQNTDQTKISNDLEYIKGMLSAHYELSVKTQESLVELSKTEDRTLYKNLVFHLSEFVVDGSLTNAVNTVLRTVMTDAVGRLFNMSGTEKDNKQKKVAFGRTSVAELALDALVASGAKTDPTISRGNVISKMKRWLQDAPTRYNRKVKTMKAKKSDCTDGSGEDISLKSNDLASNNDCQSSDGELEKLTTRNEKRGSTKSLTSKRLPIQTMRQTSSTSFASSGSDDEIDKRRKLPCYFYLPKTPGTATIKFSLNRPGSKHKPNCIRSPKIGSPSLQKVEALAVESLKADPRIEGRLLQARSSKVTHHQAGLAVIE</sequence>
<proteinExistence type="predicted"/>
<dbReference type="Proteomes" id="UP000494165">
    <property type="component" value="Unassembled WGS sequence"/>
</dbReference>
<dbReference type="EMBL" id="CADEPI010000098">
    <property type="protein sequence ID" value="CAB3374467.1"/>
    <property type="molecule type" value="Genomic_DNA"/>
</dbReference>
<feature type="compositionally biased region" description="Basic and acidic residues" evidence="1">
    <location>
        <begin position="82"/>
        <end position="93"/>
    </location>
</feature>
<feature type="compositionally biased region" description="Polar residues" evidence="1">
    <location>
        <begin position="339"/>
        <end position="354"/>
    </location>
</feature>
<evidence type="ECO:0008006" key="4">
    <source>
        <dbReference type="Google" id="ProtNLM"/>
    </source>
</evidence>
<organism evidence="2 3">
    <name type="scientific">Cloeon dipterum</name>
    <dbReference type="NCBI Taxonomy" id="197152"/>
    <lineage>
        <taxon>Eukaryota</taxon>
        <taxon>Metazoa</taxon>
        <taxon>Ecdysozoa</taxon>
        <taxon>Arthropoda</taxon>
        <taxon>Hexapoda</taxon>
        <taxon>Insecta</taxon>
        <taxon>Pterygota</taxon>
        <taxon>Palaeoptera</taxon>
        <taxon>Ephemeroptera</taxon>
        <taxon>Pisciforma</taxon>
        <taxon>Baetidae</taxon>
        <taxon>Cloeon</taxon>
    </lineage>
</organism>
<dbReference type="AlphaFoldDB" id="A0A8S1D2T9"/>
<keyword evidence="3" id="KW-1185">Reference proteome</keyword>
<name>A0A8S1D2T9_9INSE</name>
<evidence type="ECO:0000256" key="1">
    <source>
        <dbReference type="SAM" id="MobiDB-lite"/>
    </source>
</evidence>
<feature type="region of interest" description="Disordered" evidence="1">
    <location>
        <begin position="61"/>
        <end position="136"/>
    </location>
</feature>
<comment type="caution">
    <text evidence="2">The sequence shown here is derived from an EMBL/GenBank/DDBJ whole genome shotgun (WGS) entry which is preliminary data.</text>
</comment>
<feature type="compositionally biased region" description="Basic and acidic residues" evidence="1">
    <location>
        <begin position="356"/>
        <end position="368"/>
    </location>
</feature>
<gene>
    <name evidence="2" type="ORF">CLODIP_2_CD16313</name>
</gene>
<evidence type="ECO:0000313" key="2">
    <source>
        <dbReference type="EMBL" id="CAB3374467.1"/>
    </source>
</evidence>
<reference evidence="2 3" key="1">
    <citation type="submission" date="2020-04" db="EMBL/GenBank/DDBJ databases">
        <authorList>
            <person name="Alioto T."/>
            <person name="Alioto T."/>
            <person name="Gomez Garrido J."/>
        </authorList>
    </citation>
    <scope>NUCLEOTIDE SEQUENCE [LARGE SCALE GENOMIC DNA]</scope>
</reference>